<accession>C0Z722</accession>
<dbReference type="KEGG" id="bbe:BBR47_29000"/>
<dbReference type="KEGG" id="bbe:BBR47_53940"/>
<dbReference type="RefSeq" id="WP_015891196.1">
    <property type="nucleotide sequence ID" value="NC_012491.1"/>
</dbReference>
<dbReference type="STRING" id="358681.BBR47_29000"/>
<dbReference type="AlphaFoldDB" id="C0Z722"/>
<sequence>MRHENVKETLDGVDEEQLSMIVSALEETARRYDQQGMIMVALKMRITAEKVTEIKKARESEQAAKILGRLAKKEKPTCYEQMG</sequence>
<organism evidence="2 3">
    <name type="scientific">Brevibacillus brevis (strain 47 / JCM 6285 / NBRC 100599)</name>
    <dbReference type="NCBI Taxonomy" id="358681"/>
    <lineage>
        <taxon>Bacteria</taxon>
        <taxon>Bacillati</taxon>
        <taxon>Bacillota</taxon>
        <taxon>Bacilli</taxon>
        <taxon>Bacillales</taxon>
        <taxon>Paenibacillaceae</taxon>
        <taxon>Brevibacillus</taxon>
    </lineage>
</organism>
<gene>
    <name evidence="1" type="ordered locus">BBR47_29000</name>
    <name evidence="2" type="ordered locus">BBR47_53940</name>
</gene>
<dbReference type="HOGENOM" id="CLU_2535994_0_0_9"/>
<reference evidence="2 3" key="1">
    <citation type="submission" date="2005-03" db="EMBL/GenBank/DDBJ databases">
        <title>Brevibacillus brevis strain 47, complete genome.</title>
        <authorList>
            <person name="Hosoyama A."/>
            <person name="Yamada R."/>
            <person name="Hongo Y."/>
            <person name="Terui Y."/>
            <person name="Ankai A."/>
            <person name="Masuyama W."/>
            <person name="Sekiguchi M."/>
            <person name="Takeda T."/>
            <person name="Asano K."/>
            <person name="Ohji S."/>
            <person name="Ichikawa N."/>
            <person name="Narita S."/>
            <person name="Aoki N."/>
            <person name="Miura H."/>
            <person name="Matsushita S."/>
            <person name="Sekigawa T."/>
            <person name="Yamagata H."/>
            <person name="Yoshikawa H."/>
            <person name="Udaka S."/>
            <person name="Tanikawa S."/>
            <person name="Fujita N."/>
        </authorList>
    </citation>
    <scope>NUCLEOTIDE SEQUENCE [LARGE SCALE GENOMIC DNA]</scope>
    <source>
        <strain evidence="3">47 / JCM 6285 / NBRC 100599</strain>
        <strain evidence="2">NBRC 100599</strain>
    </source>
</reference>
<evidence type="ECO:0000313" key="3">
    <source>
        <dbReference type="Proteomes" id="UP000001877"/>
    </source>
</evidence>
<protein>
    <submittedName>
        <fullName evidence="2">Uncharacterized protein</fullName>
    </submittedName>
</protein>
<dbReference type="Proteomes" id="UP000001877">
    <property type="component" value="Chromosome"/>
</dbReference>
<dbReference type="EMBL" id="AP008955">
    <property type="protein sequence ID" value="BAH43877.1"/>
    <property type="molecule type" value="Genomic_DNA"/>
</dbReference>
<name>C0Z722_BREBN</name>
<dbReference type="EMBL" id="AP008955">
    <property type="protein sequence ID" value="BAH46371.1"/>
    <property type="molecule type" value="Genomic_DNA"/>
</dbReference>
<proteinExistence type="predicted"/>
<evidence type="ECO:0000313" key="1">
    <source>
        <dbReference type="EMBL" id="BAH43877.1"/>
    </source>
</evidence>
<keyword evidence="3" id="KW-1185">Reference proteome</keyword>
<evidence type="ECO:0000313" key="2">
    <source>
        <dbReference type="EMBL" id="BAH46371.1"/>
    </source>
</evidence>